<feature type="region of interest" description="Disordered" evidence="1">
    <location>
        <begin position="1"/>
        <end position="96"/>
    </location>
</feature>
<sequence length="96" mass="9571">MAGKAQRQGDTNVAGGLITRGESSVLINGRPAATPGTLVTPHPPCGPKAPQHCAATTRGGSRSVLVNGKPLLTSSDKDTCSHGRSSSGSPNVVVGK</sequence>
<reference evidence="2" key="1">
    <citation type="submission" date="2020-04" db="EMBL/GenBank/DDBJ databases">
        <authorList>
            <person name="Chiriac C."/>
            <person name="Salcher M."/>
            <person name="Ghai R."/>
            <person name="Kavagutti S V."/>
        </authorList>
    </citation>
    <scope>NUCLEOTIDE SEQUENCE</scope>
</reference>
<evidence type="ECO:0000313" key="2">
    <source>
        <dbReference type="EMBL" id="CAB4138158.1"/>
    </source>
</evidence>
<organism evidence="2">
    <name type="scientific">uncultured Caudovirales phage</name>
    <dbReference type="NCBI Taxonomy" id="2100421"/>
    <lineage>
        <taxon>Viruses</taxon>
        <taxon>Duplodnaviria</taxon>
        <taxon>Heunggongvirae</taxon>
        <taxon>Uroviricota</taxon>
        <taxon>Caudoviricetes</taxon>
        <taxon>Peduoviridae</taxon>
        <taxon>Maltschvirus</taxon>
        <taxon>Maltschvirus maltsch</taxon>
    </lineage>
</organism>
<proteinExistence type="predicted"/>
<protein>
    <submittedName>
        <fullName evidence="2">PAAR motif</fullName>
    </submittedName>
</protein>
<dbReference type="InterPro" id="IPR008727">
    <property type="entry name" value="PAAR_motif"/>
</dbReference>
<name>A0A6J5LUP7_9CAUD</name>
<evidence type="ECO:0000256" key="1">
    <source>
        <dbReference type="SAM" id="MobiDB-lite"/>
    </source>
</evidence>
<dbReference type="Pfam" id="PF05488">
    <property type="entry name" value="PAAR_motif"/>
    <property type="match status" value="1"/>
</dbReference>
<gene>
    <name evidence="2" type="ORF">UFOVP328_351</name>
</gene>
<dbReference type="EMBL" id="LR796341">
    <property type="protein sequence ID" value="CAB4138158.1"/>
    <property type="molecule type" value="Genomic_DNA"/>
</dbReference>
<dbReference type="Gene3D" id="2.60.200.60">
    <property type="match status" value="1"/>
</dbReference>
<accession>A0A6J5LUP7</accession>